<dbReference type="AlphaFoldDB" id="A0A4D6KQE8"/>
<dbReference type="RefSeq" id="WP_015763489.1">
    <property type="nucleotide sequence ID" value="NZ_CP039375.1"/>
</dbReference>
<dbReference type="InterPro" id="IPR012348">
    <property type="entry name" value="RNR-like"/>
</dbReference>
<dbReference type="EMBL" id="CP039375">
    <property type="protein sequence ID" value="QCD67046.1"/>
    <property type="molecule type" value="Genomic_DNA"/>
</dbReference>
<sequence length="300" mass="33598">MTDEATFRLALDRESRSGRYYRNAVERHWDPAAIDLDDDREPLVEAHPATFDHLRSTVAKFGAGERAVTEDLAPLSVVLDDAADQAYLSTQLYEEARHLDFFERYWTAVINPVERERDLPVSSPTEDRWVNDAYDELLARTDAAMHRLLDDDTPEHRAIALCHYHLTIEGILAQTAYWGLQQSYGPSEPDLPTLPGFTTGLERIRSDEGRHVGFGMSKLRELVAEGVDPQLLHDTVTELLGLVQQTTTDGLGDGSEETPGPSADDLQNYAIEKHTERMAQITSPETDLPDVDTLVTLDSP</sequence>
<reference evidence="2 3" key="1">
    <citation type="submission" date="2019-04" db="EMBL/GenBank/DDBJ databases">
        <title>Complete genome sequence of Arthrobacter sp. ZXY-2 associated with effective atrazine degradation and salt adaptation.</title>
        <authorList>
            <person name="Zhao X."/>
        </authorList>
    </citation>
    <scope>NUCLEOTIDE SEQUENCE [LARGE SCALE GENOMIC DNA]</scope>
    <source>
        <strain evidence="3">ZP60</strain>
    </source>
</reference>
<name>A0A4D6KQE8_9EURY</name>
<protein>
    <submittedName>
        <fullName evidence="2">Ribonucleoside-diphosphate reductase</fullName>
    </submittedName>
</protein>
<accession>A0A4D6KQE8</accession>
<dbReference type="KEGG" id="halz:E5139_15840"/>
<proteinExistence type="predicted"/>
<evidence type="ECO:0000313" key="2">
    <source>
        <dbReference type="EMBL" id="QCD67046.1"/>
    </source>
</evidence>
<dbReference type="OMA" id="GNAKFWN"/>
<dbReference type="InterPro" id="IPR009078">
    <property type="entry name" value="Ferritin-like_SF"/>
</dbReference>
<organism evidence="2 3">
    <name type="scientific">Halomicrobium mukohataei</name>
    <dbReference type="NCBI Taxonomy" id="57705"/>
    <lineage>
        <taxon>Archaea</taxon>
        <taxon>Methanobacteriati</taxon>
        <taxon>Methanobacteriota</taxon>
        <taxon>Stenosarchaea group</taxon>
        <taxon>Halobacteria</taxon>
        <taxon>Halobacteriales</taxon>
        <taxon>Haloarculaceae</taxon>
        <taxon>Halomicrobium</taxon>
    </lineage>
</organism>
<reference evidence="2 3" key="2">
    <citation type="submission" date="2019-04" db="EMBL/GenBank/DDBJ databases">
        <authorList>
            <person name="Yang S."/>
            <person name="Wei W."/>
        </authorList>
    </citation>
    <scope>NUCLEOTIDE SEQUENCE [LARGE SCALE GENOMIC DNA]</scope>
    <source>
        <strain evidence="3">ZP60</strain>
    </source>
</reference>
<dbReference type="GO" id="GO:0016491">
    <property type="term" value="F:oxidoreductase activity"/>
    <property type="evidence" value="ECO:0007669"/>
    <property type="project" value="InterPro"/>
</dbReference>
<dbReference type="Proteomes" id="UP000297053">
    <property type="component" value="Chromosome"/>
</dbReference>
<dbReference type="SUPFAM" id="SSF47240">
    <property type="entry name" value="Ferritin-like"/>
    <property type="match status" value="1"/>
</dbReference>
<feature type="region of interest" description="Disordered" evidence="1">
    <location>
        <begin position="280"/>
        <end position="300"/>
    </location>
</feature>
<dbReference type="GeneID" id="42180443"/>
<evidence type="ECO:0000313" key="3">
    <source>
        <dbReference type="Proteomes" id="UP000297053"/>
    </source>
</evidence>
<feature type="compositionally biased region" description="Low complexity" evidence="1">
    <location>
        <begin position="291"/>
        <end position="300"/>
    </location>
</feature>
<gene>
    <name evidence="2" type="ORF">E5139_15840</name>
</gene>
<dbReference type="Gene3D" id="1.10.620.20">
    <property type="entry name" value="Ribonucleotide Reductase, subunit A"/>
    <property type="match status" value="1"/>
</dbReference>
<evidence type="ECO:0000256" key="1">
    <source>
        <dbReference type="SAM" id="MobiDB-lite"/>
    </source>
</evidence>